<evidence type="ECO:0000259" key="4">
    <source>
        <dbReference type="Pfam" id="PF13302"/>
    </source>
</evidence>
<dbReference type="InterPro" id="IPR000182">
    <property type="entry name" value="GNAT_dom"/>
</dbReference>
<evidence type="ECO:0000313" key="6">
    <source>
        <dbReference type="Proteomes" id="UP001202717"/>
    </source>
</evidence>
<dbReference type="Proteomes" id="UP001202717">
    <property type="component" value="Chromosome"/>
</dbReference>
<feature type="domain" description="N-acetyltransferase" evidence="4">
    <location>
        <begin position="10"/>
        <end position="150"/>
    </location>
</feature>
<proteinExistence type="inferred from homology"/>
<comment type="similarity">
    <text evidence="3">Belongs to the acetyltransferase family. RimJ subfamily.</text>
</comment>
<dbReference type="PANTHER" id="PTHR43792">
    <property type="entry name" value="GNAT FAMILY, PUTATIVE (AFU_ORTHOLOGUE AFUA_3G00765)-RELATED-RELATED"/>
    <property type="match status" value="1"/>
</dbReference>
<evidence type="ECO:0000256" key="3">
    <source>
        <dbReference type="ARBA" id="ARBA00038502"/>
    </source>
</evidence>
<keyword evidence="1" id="KW-0808">Transferase</keyword>
<dbReference type="PANTHER" id="PTHR43792:SF8">
    <property type="entry name" value="[RIBOSOMAL PROTEIN US5]-ALANINE N-ACETYLTRANSFERASE"/>
    <property type="match status" value="1"/>
</dbReference>
<keyword evidence="6" id="KW-1185">Reference proteome</keyword>
<dbReference type="SUPFAM" id="SSF55729">
    <property type="entry name" value="Acyl-CoA N-acyltransferases (Nat)"/>
    <property type="match status" value="1"/>
</dbReference>
<evidence type="ECO:0000313" key="5">
    <source>
        <dbReference type="EMBL" id="WCO01580.1"/>
    </source>
</evidence>
<dbReference type="EMBL" id="CP116221">
    <property type="protein sequence ID" value="WCO01580.1"/>
    <property type="molecule type" value="Genomic_DNA"/>
</dbReference>
<dbReference type="InterPro" id="IPR016181">
    <property type="entry name" value="Acyl_CoA_acyltransferase"/>
</dbReference>
<dbReference type="Gene3D" id="3.40.630.30">
    <property type="match status" value="1"/>
</dbReference>
<keyword evidence="2" id="KW-0012">Acyltransferase</keyword>
<dbReference type="Pfam" id="PF13302">
    <property type="entry name" value="Acetyltransf_3"/>
    <property type="match status" value="1"/>
</dbReference>
<dbReference type="RefSeq" id="WP_249993020.1">
    <property type="nucleotide sequence ID" value="NZ_CP116221.1"/>
</dbReference>
<evidence type="ECO:0000256" key="2">
    <source>
        <dbReference type="ARBA" id="ARBA00023315"/>
    </source>
</evidence>
<evidence type="ECO:0000256" key="1">
    <source>
        <dbReference type="ARBA" id="ARBA00022679"/>
    </source>
</evidence>
<gene>
    <name evidence="5" type="ORF">MUN68_016125</name>
</gene>
<dbReference type="InterPro" id="IPR051531">
    <property type="entry name" value="N-acetyltransferase"/>
</dbReference>
<organism evidence="5 6">
    <name type="scientific">Psychroserpens ponticola</name>
    <dbReference type="NCBI Taxonomy" id="2932268"/>
    <lineage>
        <taxon>Bacteria</taxon>
        <taxon>Pseudomonadati</taxon>
        <taxon>Bacteroidota</taxon>
        <taxon>Flavobacteriia</taxon>
        <taxon>Flavobacteriales</taxon>
        <taxon>Flavobacteriaceae</taxon>
        <taxon>Psychroserpens</taxon>
    </lineage>
</organism>
<sequence>MIAQFDGFEINPIHEGDAWKICDFVIANTDRLKRYFPKTLEQNLNPTLSQIYVENRVKAFQNKDGFVFTLKQIETRKLIGLIILKELNWTSKQGEFAYAIDYNFNGKGLMSKAIEKLSVYAFETLGLERLQIISHKENRSSVKVALNNHFEWQKTLKNEFTPKGEQPLDMELYELYKD</sequence>
<name>A0ABY7RXY5_9FLAO</name>
<accession>A0ABY7RXY5</accession>
<reference evidence="5 6" key="1">
    <citation type="submission" date="2023-01" db="EMBL/GenBank/DDBJ databases">
        <title>Psychroserpens ponticola sp. nov., isolated from seawater.</title>
        <authorList>
            <person name="Kristyanto S."/>
            <person name="Jung J."/>
            <person name="Kim J.M."/>
            <person name="Jeon C.O."/>
        </authorList>
    </citation>
    <scope>NUCLEOTIDE SEQUENCE [LARGE SCALE GENOMIC DNA]</scope>
    <source>
        <strain evidence="5 6">MSW6</strain>
    </source>
</reference>
<protein>
    <submittedName>
        <fullName evidence="5">GNAT family N-acetyltransferase</fullName>
    </submittedName>
</protein>